<sequence>MRYSIAQAGPMWYLKDEYTNTILHHSLNKAECEAFLQGVEFATLLWKPSRY</sequence>
<gene>
    <name evidence="1" type="ORF">K12P11_LOCUS15</name>
</gene>
<organism evidence="1 2">
    <name type="scientific">Klebsiella phage vB_Kpn_K12P1.1</name>
    <dbReference type="NCBI Taxonomy" id="3071627"/>
    <lineage>
        <taxon>Viruses</taxon>
        <taxon>Duplodnaviria</taxon>
        <taxon>Heunggongvirae</taxon>
        <taxon>Uroviricota</taxon>
        <taxon>Caudoviricetes</taxon>
        <taxon>Autographivirales</taxon>
        <taxon>Autotranscriptaviridae</taxon>
        <taxon>Studiervirinae</taxon>
        <taxon>Apdecimavirus</taxon>
        <taxon>Apdecimavirus K12P11</taxon>
    </lineage>
</organism>
<accession>A0AAV1MEB3</accession>
<evidence type="ECO:0000313" key="1">
    <source>
        <dbReference type="EMBL" id="CAK6596366.1"/>
    </source>
</evidence>
<dbReference type="EMBL" id="OY978816">
    <property type="protein sequence ID" value="CAK6596366.1"/>
    <property type="molecule type" value="Genomic_DNA"/>
</dbReference>
<protein>
    <submittedName>
        <fullName evidence="1">Uncharacterized protein</fullName>
    </submittedName>
</protein>
<keyword evidence="2" id="KW-1185">Reference proteome</keyword>
<dbReference type="Proteomes" id="UP001497510">
    <property type="component" value="Chromosome"/>
</dbReference>
<reference evidence="1 2" key="1">
    <citation type="submission" date="2023-10" db="EMBL/GenBank/DDBJ databases">
        <authorList>
            <person name="Robby Concha-Eloko"/>
            <person name="Pilar Barberan- Martinez"/>
            <person name="Rafael Sanjuan"/>
            <person name="Pilar Domingo-Calap"/>
        </authorList>
    </citation>
    <scope>NUCLEOTIDE SEQUENCE [LARGE SCALE GENOMIC DNA]</scope>
</reference>
<proteinExistence type="predicted"/>
<evidence type="ECO:0000313" key="2">
    <source>
        <dbReference type="Proteomes" id="UP001497510"/>
    </source>
</evidence>
<name>A0AAV1MEB3_9CAUD</name>